<dbReference type="Proteomes" id="UP001432027">
    <property type="component" value="Unassembled WGS sequence"/>
</dbReference>
<sequence>EGSIQCAETIGWTGKNNRPIITFSVEGDHIIESFCQDPPTSASLACDSSSWEADCTASSGSSCNALLYTSKKLTCTQPTSKLMYGWNLYDHAKSLDTPGPGAGWKGYLAASDPTGVKLIAFVGSLQPTLRV</sequence>
<comment type="caution">
    <text evidence="1">The sequence shown here is derived from an EMBL/GenBank/DDBJ whole genome shotgun (WGS) entry which is preliminary data.</text>
</comment>
<proteinExistence type="predicted"/>
<evidence type="ECO:0000313" key="1">
    <source>
        <dbReference type="EMBL" id="GMS96323.1"/>
    </source>
</evidence>
<organism evidence="1 2">
    <name type="scientific">Pristionchus entomophagus</name>
    <dbReference type="NCBI Taxonomy" id="358040"/>
    <lineage>
        <taxon>Eukaryota</taxon>
        <taxon>Metazoa</taxon>
        <taxon>Ecdysozoa</taxon>
        <taxon>Nematoda</taxon>
        <taxon>Chromadorea</taxon>
        <taxon>Rhabditida</taxon>
        <taxon>Rhabditina</taxon>
        <taxon>Diplogasteromorpha</taxon>
        <taxon>Diplogasteroidea</taxon>
        <taxon>Neodiplogasteridae</taxon>
        <taxon>Pristionchus</taxon>
    </lineage>
</organism>
<keyword evidence="2" id="KW-1185">Reference proteome</keyword>
<feature type="non-terminal residue" evidence="1">
    <location>
        <position position="1"/>
    </location>
</feature>
<protein>
    <submittedName>
        <fullName evidence="1">Uncharacterized protein</fullName>
    </submittedName>
</protein>
<evidence type="ECO:0000313" key="2">
    <source>
        <dbReference type="Proteomes" id="UP001432027"/>
    </source>
</evidence>
<name>A0AAV5TPY2_9BILA</name>
<gene>
    <name evidence="1" type="ORF">PENTCL1PPCAC_18498</name>
</gene>
<dbReference type="AlphaFoldDB" id="A0AAV5TPY2"/>
<feature type="non-terminal residue" evidence="1">
    <location>
        <position position="131"/>
    </location>
</feature>
<accession>A0AAV5TPY2</accession>
<dbReference type="EMBL" id="BTSX01000004">
    <property type="protein sequence ID" value="GMS96323.1"/>
    <property type="molecule type" value="Genomic_DNA"/>
</dbReference>
<reference evidence="1" key="1">
    <citation type="submission" date="2023-10" db="EMBL/GenBank/DDBJ databases">
        <title>Genome assembly of Pristionchus species.</title>
        <authorList>
            <person name="Yoshida K."/>
            <person name="Sommer R.J."/>
        </authorList>
    </citation>
    <scope>NUCLEOTIDE SEQUENCE</scope>
    <source>
        <strain evidence="1">RS0144</strain>
    </source>
</reference>